<evidence type="ECO:0000313" key="3">
    <source>
        <dbReference type="Proteomes" id="UP000288716"/>
    </source>
</evidence>
<evidence type="ECO:0000313" key="2">
    <source>
        <dbReference type="EMBL" id="RWS30048.1"/>
    </source>
</evidence>
<dbReference type="InterPro" id="IPR019956">
    <property type="entry name" value="Ubiquitin_dom"/>
</dbReference>
<comment type="caution">
    <text evidence="2">The sequence shown here is derived from an EMBL/GenBank/DDBJ whole genome shotgun (WGS) entry which is preliminary data.</text>
</comment>
<dbReference type="InterPro" id="IPR050158">
    <property type="entry name" value="Ubiquitin_ubiquitin-like"/>
</dbReference>
<dbReference type="Pfam" id="PF00240">
    <property type="entry name" value="ubiquitin"/>
    <property type="match status" value="1"/>
</dbReference>
<reference evidence="2 3" key="1">
    <citation type="journal article" date="2018" name="Gigascience">
        <title>Genomes of trombidid mites reveal novel predicted allergens and laterally-transferred genes associated with secondary metabolism.</title>
        <authorList>
            <person name="Dong X."/>
            <person name="Chaisiri K."/>
            <person name="Xia D."/>
            <person name="Armstrong S.D."/>
            <person name="Fang Y."/>
            <person name="Donnelly M.J."/>
            <person name="Kadowaki T."/>
            <person name="McGarry J.W."/>
            <person name="Darby A.C."/>
            <person name="Makepeace B.L."/>
        </authorList>
    </citation>
    <scope>NUCLEOTIDE SEQUENCE [LARGE SCALE GENOMIC DNA]</scope>
    <source>
        <strain evidence="2">UoL-UT</strain>
    </source>
</reference>
<dbReference type="EMBL" id="NCKV01000662">
    <property type="protein sequence ID" value="RWS30048.1"/>
    <property type="molecule type" value="Genomic_DNA"/>
</dbReference>
<dbReference type="AlphaFoldDB" id="A0A443SR93"/>
<dbReference type="SUPFAM" id="SSF54236">
    <property type="entry name" value="Ubiquitin-like"/>
    <property type="match status" value="1"/>
</dbReference>
<dbReference type="Gene3D" id="3.10.20.90">
    <property type="entry name" value="Phosphatidylinositol 3-kinase Catalytic Subunit, Chain A, domain 1"/>
    <property type="match status" value="1"/>
</dbReference>
<dbReference type="InterPro" id="IPR000626">
    <property type="entry name" value="Ubiquitin-like_dom"/>
</dbReference>
<proteinExistence type="predicted"/>
<dbReference type="SMART" id="SM00213">
    <property type="entry name" value="UBQ"/>
    <property type="match status" value="1"/>
</dbReference>
<protein>
    <submittedName>
        <fullName evidence="2">Putative Ubiquitin-like protein</fullName>
    </submittedName>
</protein>
<sequence length="73" mass="8360">MAITVNVNDLTKRSITLNLQANDAIENIKQILHDKYGFANNKIWFLVYNGKRLENGKTLSDYNIGNKSTIYII</sequence>
<dbReference type="VEuPathDB" id="VectorBase:LDEU001992"/>
<feature type="domain" description="Ubiquitin-like" evidence="1">
    <location>
        <begin position="3"/>
        <end position="73"/>
    </location>
</feature>
<keyword evidence="3" id="KW-1185">Reference proteome</keyword>
<dbReference type="Proteomes" id="UP000288716">
    <property type="component" value="Unassembled WGS sequence"/>
</dbReference>
<dbReference type="OrthoDB" id="428577at2759"/>
<evidence type="ECO:0000259" key="1">
    <source>
        <dbReference type="PROSITE" id="PS50053"/>
    </source>
</evidence>
<dbReference type="STRING" id="299467.A0A443SR93"/>
<name>A0A443SR93_9ACAR</name>
<dbReference type="PANTHER" id="PTHR10666">
    <property type="entry name" value="UBIQUITIN"/>
    <property type="match status" value="1"/>
</dbReference>
<dbReference type="PROSITE" id="PS50053">
    <property type="entry name" value="UBIQUITIN_2"/>
    <property type="match status" value="1"/>
</dbReference>
<dbReference type="PRINTS" id="PR00348">
    <property type="entry name" value="UBIQUITIN"/>
</dbReference>
<accession>A0A443SR93</accession>
<organism evidence="2 3">
    <name type="scientific">Leptotrombidium deliense</name>
    <dbReference type="NCBI Taxonomy" id="299467"/>
    <lineage>
        <taxon>Eukaryota</taxon>
        <taxon>Metazoa</taxon>
        <taxon>Ecdysozoa</taxon>
        <taxon>Arthropoda</taxon>
        <taxon>Chelicerata</taxon>
        <taxon>Arachnida</taxon>
        <taxon>Acari</taxon>
        <taxon>Acariformes</taxon>
        <taxon>Trombidiformes</taxon>
        <taxon>Prostigmata</taxon>
        <taxon>Anystina</taxon>
        <taxon>Parasitengona</taxon>
        <taxon>Trombiculoidea</taxon>
        <taxon>Trombiculidae</taxon>
        <taxon>Leptotrombidium</taxon>
    </lineage>
</organism>
<gene>
    <name evidence="2" type="ORF">B4U80_01503</name>
</gene>
<dbReference type="InterPro" id="IPR029071">
    <property type="entry name" value="Ubiquitin-like_domsf"/>
</dbReference>